<organism evidence="4 5">
    <name type="scientific">Kocuria carniphila</name>
    <dbReference type="NCBI Taxonomy" id="262208"/>
    <lineage>
        <taxon>Bacteria</taxon>
        <taxon>Bacillati</taxon>
        <taxon>Actinomycetota</taxon>
        <taxon>Actinomycetes</taxon>
        <taxon>Micrococcales</taxon>
        <taxon>Micrococcaceae</taxon>
        <taxon>Kocuria</taxon>
    </lineage>
</organism>
<dbReference type="InterPro" id="IPR045087">
    <property type="entry name" value="Cu-oxidase_fam"/>
</dbReference>
<name>A0ABV3V696_9MICC</name>
<feature type="region of interest" description="Disordered" evidence="2">
    <location>
        <begin position="711"/>
        <end position="734"/>
    </location>
</feature>
<dbReference type="RefSeq" id="WP_368629791.1">
    <property type="nucleotide sequence ID" value="NZ_JAYWLU010000014.1"/>
</dbReference>
<dbReference type="PANTHER" id="PTHR48267">
    <property type="entry name" value="CUPREDOXIN SUPERFAMILY PROTEIN"/>
    <property type="match status" value="1"/>
</dbReference>
<protein>
    <submittedName>
        <fullName evidence="4">Multicopper oxidase domain-containing protein</fullName>
    </submittedName>
</protein>
<sequence length="734" mass="83001">MELSRRLFFKSTAAGGLALYVYGANGMPEAVGAEIPGGSLPATNIRQFVNRLTVPQILPRKGTRSTPYGTADYYEISMKQTTQQMLPTGMPKTTVWAYGPTGGSDSAFMSPGLSISALQNRPVQIKWTNELVDRYGRYLPHLFAVDRSLHWANVPQEPGHEGLVSTDIKPTLEGRRYVTPDKYTDPETQYTDYTGPVPIVTHLHGALAVKDHSDGYSEAWYLPRANNIPAGHAKYGRWWDFLKEKHRRETGVDWGEGHQTVTYPNTNRATSLWFHDHALGLTRLTVYAGAASFYLMRGLEYEVLDSRTGRTARAPAGPSNVYGQNSPNPGADLALAIQDRSFNNDGSLFYPSSRSFFDGYQGPFYPEEPGIPPNWVPEFFGNTMVVNGQTWPYQRVERRRYRMRFLNACGSRTLYLDFRGIPGVEVWQVANDGGYLDEKVNIMQLEGWRRGRVILAPAERNELLVDFTNVRTGRYTLRNVGPDAFFPGGRPAENGEEPRVKLYPFEERDVVFPPADPNTTGKVMAFDVVPYWGVDTSTPGRYLKMKPQPKLPAPVRTRRLATTMSFHNVNEDPAPYASHTMLGVLHGEPGGKMHIQDTMWSDPVTENPQPGDVEDWEIYNLVQDAPVPHPIHIHETAFEILERRMIWYNWDTGVMEMGPETPLLPGETGRKDTVFVYPGEMIRLRMRFTTPGQYMWHCHLLEHEDNEMMRPFRVGPEQPGQPGDLPSHDMPHAH</sequence>
<dbReference type="EMBL" id="JAYWLU010000014">
    <property type="protein sequence ID" value="MEX3595553.1"/>
    <property type="molecule type" value="Genomic_DNA"/>
</dbReference>
<dbReference type="Gene3D" id="2.60.40.420">
    <property type="entry name" value="Cupredoxins - blue copper proteins"/>
    <property type="match status" value="3"/>
</dbReference>
<dbReference type="PROSITE" id="PS51318">
    <property type="entry name" value="TAT"/>
    <property type="match status" value="1"/>
</dbReference>
<evidence type="ECO:0000259" key="3">
    <source>
        <dbReference type="Pfam" id="PF07731"/>
    </source>
</evidence>
<evidence type="ECO:0000313" key="4">
    <source>
        <dbReference type="EMBL" id="MEX3595553.1"/>
    </source>
</evidence>
<comment type="similarity">
    <text evidence="1">Belongs to the multicopper oxidase family.</text>
</comment>
<reference evidence="4 5" key="1">
    <citation type="journal article" date="2024" name="Fungal Genet. Biol.">
        <title>The porcine skin microbiome exhibits broad fungal antagonism.</title>
        <authorList>
            <person name="De La Cruz K.F."/>
            <person name="Townsend E.C."/>
            <person name="Alex Cheong J.Z."/>
            <person name="Salamzade R."/>
            <person name="Liu A."/>
            <person name="Sandstrom S."/>
            <person name="Davila E."/>
            <person name="Huang L."/>
            <person name="Xu K.H."/>
            <person name="Wu S.Y."/>
            <person name="Meudt J.J."/>
            <person name="Shanmuganayagam D."/>
            <person name="Gibson A.L.F."/>
            <person name="Kalan L.R."/>
        </authorList>
    </citation>
    <scope>NUCLEOTIDE SEQUENCE [LARGE SCALE GENOMIC DNA]</scope>
    <source>
        <strain evidence="4 5">LK2625</strain>
    </source>
</reference>
<dbReference type="PANTHER" id="PTHR48267:SF1">
    <property type="entry name" value="BILIRUBIN OXIDASE"/>
    <property type="match status" value="1"/>
</dbReference>
<comment type="caution">
    <text evidence="4">The sequence shown here is derived from an EMBL/GenBank/DDBJ whole genome shotgun (WGS) entry which is preliminary data.</text>
</comment>
<dbReference type="InterPro" id="IPR006311">
    <property type="entry name" value="TAT_signal"/>
</dbReference>
<accession>A0ABV3V696</accession>
<dbReference type="InterPro" id="IPR011706">
    <property type="entry name" value="Cu-oxidase_C"/>
</dbReference>
<dbReference type="InterPro" id="IPR008972">
    <property type="entry name" value="Cupredoxin"/>
</dbReference>
<dbReference type="Pfam" id="PF07731">
    <property type="entry name" value="Cu-oxidase_2"/>
    <property type="match status" value="1"/>
</dbReference>
<feature type="domain" description="Plastocyanin-like" evidence="3">
    <location>
        <begin position="585"/>
        <end position="717"/>
    </location>
</feature>
<evidence type="ECO:0000256" key="2">
    <source>
        <dbReference type="SAM" id="MobiDB-lite"/>
    </source>
</evidence>
<evidence type="ECO:0000256" key="1">
    <source>
        <dbReference type="ARBA" id="ARBA00010609"/>
    </source>
</evidence>
<dbReference type="SUPFAM" id="SSF49503">
    <property type="entry name" value="Cupredoxins"/>
    <property type="match status" value="3"/>
</dbReference>
<dbReference type="Proteomes" id="UP001558481">
    <property type="component" value="Unassembled WGS sequence"/>
</dbReference>
<proteinExistence type="inferred from homology"/>
<gene>
    <name evidence="4" type="ORF">VVR66_12600</name>
</gene>
<keyword evidence="5" id="KW-1185">Reference proteome</keyword>
<evidence type="ECO:0000313" key="5">
    <source>
        <dbReference type="Proteomes" id="UP001558481"/>
    </source>
</evidence>